<gene>
    <name evidence="3" type="ORF">SAMN02982922_3954</name>
</gene>
<dbReference type="RefSeq" id="WP_085465702.1">
    <property type="nucleotide sequence ID" value="NZ_FXBL01000004.1"/>
</dbReference>
<name>A0A1X7PE13_9HYPH</name>
<accession>A0A1X7PE13</accession>
<evidence type="ECO:0000313" key="3">
    <source>
        <dbReference type="EMBL" id="SMH49606.1"/>
    </source>
</evidence>
<protein>
    <submittedName>
        <fullName evidence="3">Cupin domain protein</fullName>
    </submittedName>
</protein>
<organism evidence="3 4">
    <name type="scientific">Mesorhizobium australicum</name>
    <dbReference type="NCBI Taxonomy" id="536018"/>
    <lineage>
        <taxon>Bacteria</taxon>
        <taxon>Pseudomonadati</taxon>
        <taxon>Pseudomonadota</taxon>
        <taxon>Alphaproteobacteria</taxon>
        <taxon>Hyphomicrobiales</taxon>
        <taxon>Phyllobacteriaceae</taxon>
        <taxon>Mesorhizobium</taxon>
    </lineage>
</organism>
<dbReference type="InterPro" id="IPR014710">
    <property type="entry name" value="RmlC-like_jellyroll"/>
</dbReference>
<evidence type="ECO:0000259" key="2">
    <source>
        <dbReference type="Pfam" id="PF07883"/>
    </source>
</evidence>
<keyword evidence="1" id="KW-0732">Signal</keyword>
<reference evidence="3 4" key="1">
    <citation type="submission" date="2017-04" db="EMBL/GenBank/DDBJ databases">
        <authorList>
            <person name="Afonso C.L."/>
            <person name="Miller P.J."/>
            <person name="Scott M.A."/>
            <person name="Spackman E."/>
            <person name="Goraichik I."/>
            <person name="Dimitrov K.M."/>
            <person name="Suarez D.L."/>
            <person name="Swayne D.E."/>
        </authorList>
    </citation>
    <scope>NUCLEOTIDE SEQUENCE [LARGE SCALE GENOMIC DNA]</scope>
    <source>
        <strain evidence="3 4">B5P</strain>
    </source>
</reference>
<dbReference type="Pfam" id="PF07883">
    <property type="entry name" value="Cupin_2"/>
    <property type="match status" value="1"/>
</dbReference>
<dbReference type="Gene3D" id="2.60.120.10">
    <property type="entry name" value="Jelly Rolls"/>
    <property type="match status" value="1"/>
</dbReference>
<proteinExistence type="predicted"/>
<dbReference type="SUPFAM" id="SSF51182">
    <property type="entry name" value="RmlC-like cupins"/>
    <property type="match status" value="1"/>
</dbReference>
<feature type="domain" description="Cupin type-2" evidence="2">
    <location>
        <begin position="63"/>
        <end position="132"/>
    </location>
</feature>
<evidence type="ECO:0000313" key="4">
    <source>
        <dbReference type="Proteomes" id="UP000193083"/>
    </source>
</evidence>
<keyword evidence="4" id="KW-1185">Reference proteome</keyword>
<dbReference type="CDD" id="cd02236">
    <property type="entry name" value="cupin_CV2614-like"/>
    <property type="match status" value="1"/>
</dbReference>
<dbReference type="InterPro" id="IPR011051">
    <property type="entry name" value="RmlC_Cupin_sf"/>
</dbReference>
<dbReference type="AlphaFoldDB" id="A0A1X7PE13"/>
<dbReference type="OrthoDB" id="287220at2"/>
<feature type="signal peptide" evidence="1">
    <location>
        <begin position="1"/>
        <end position="23"/>
    </location>
</feature>
<dbReference type="InterPro" id="IPR013096">
    <property type="entry name" value="Cupin_2"/>
</dbReference>
<dbReference type="EMBL" id="FXBL01000004">
    <property type="protein sequence ID" value="SMH49606.1"/>
    <property type="molecule type" value="Genomic_DNA"/>
</dbReference>
<sequence>MTRHTPRAACRAFVLLLAATAPAAALDPAPQAAVVTPLASTDKTDAGQPLVLPRDKPRVIASIFEIPPGATLPVHKPPSARYAYVLAGNLRVTNADSGQTTDYKTGDFIVEMIDTWHQGANTGPDTVRLLVIDQVEGDAPHTVLKQ</sequence>
<feature type="chain" id="PRO_5012643281" evidence="1">
    <location>
        <begin position="24"/>
        <end position="146"/>
    </location>
</feature>
<dbReference type="Proteomes" id="UP000193083">
    <property type="component" value="Unassembled WGS sequence"/>
</dbReference>
<evidence type="ECO:0000256" key="1">
    <source>
        <dbReference type="SAM" id="SignalP"/>
    </source>
</evidence>